<gene>
    <name evidence="1" type="ORF">UFOPK3610_01795</name>
</gene>
<reference evidence="1" key="1">
    <citation type="submission" date="2020-05" db="EMBL/GenBank/DDBJ databases">
        <authorList>
            <person name="Chiriac C."/>
            <person name="Salcher M."/>
            <person name="Ghai R."/>
            <person name="Kavagutti S V."/>
        </authorList>
    </citation>
    <scope>NUCLEOTIDE SEQUENCE</scope>
</reference>
<sequence length="41" mass="4274">MPARNGWLGLTMNGPFSLINAPVASVLYVVTRPSGSTVPTT</sequence>
<organism evidence="1">
    <name type="scientific">freshwater metagenome</name>
    <dbReference type="NCBI Taxonomy" id="449393"/>
    <lineage>
        <taxon>unclassified sequences</taxon>
        <taxon>metagenomes</taxon>
        <taxon>ecological metagenomes</taxon>
    </lineage>
</organism>
<name>A0A6J7IBI4_9ZZZZ</name>
<dbReference type="AlphaFoldDB" id="A0A6J7IBI4"/>
<protein>
    <submittedName>
        <fullName evidence="1">Unannotated protein</fullName>
    </submittedName>
</protein>
<dbReference type="EMBL" id="CAFBMR010000114">
    <property type="protein sequence ID" value="CAB4928219.1"/>
    <property type="molecule type" value="Genomic_DNA"/>
</dbReference>
<proteinExistence type="predicted"/>
<evidence type="ECO:0000313" key="1">
    <source>
        <dbReference type="EMBL" id="CAB4928219.1"/>
    </source>
</evidence>
<accession>A0A6J7IBI4</accession>